<evidence type="ECO:0000313" key="2">
    <source>
        <dbReference type="EMBL" id="ACU34534.1"/>
    </source>
</evidence>
<dbReference type="Pfam" id="PF04149">
    <property type="entry name" value="DUF397"/>
    <property type="match status" value="1"/>
</dbReference>
<dbReference type="eggNOG" id="ENOG503315W">
    <property type="taxonomic scope" value="Bacteria"/>
</dbReference>
<dbReference type="STRING" id="446462.Amir_0567"/>
<evidence type="ECO:0000313" key="3">
    <source>
        <dbReference type="Proteomes" id="UP000002213"/>
    </source>
</evidence>
<dbReference type="InterPro" id="IPR007278">
    <property type="entry name" value="DUF397"/>
</dbReference>
<sequence>MHVQMHCLRSFGPKGWSMASRVHNGMSAASLQGVVWRKSARSGALGNCVELAHVDGGIAVRNSRFPDGPALVYTREEVAAFVAGAKDGEFDDLLG</sequence>
<reference evidence="2 3" key="1">
    <citation type="journal article" date="2009" name="Stand. Genomic Sci.">
        <title>Complete genome sequence of Actinosynnema mirum type strain (101).</title>
        <authorList>
            <person name="Land M."/>
            <person name="Lapidus A."/>
            <person name="Mayilraj S."/>
            <person name="Chen F."/>
            <person name="Copeland A."/>
            <person name="Del Rio T.G."/>
            <person name="Nolan M."/>
            <person name="Lucas S."/>
            <person name="Tice H."/>
            <person name="Cheng J.F."/>
            <person name="Chertkov O."/>
            <person name="Bruce D."/>
            <person name="Goodwin L."/>
            <person name="Pitluck S."/>
            <person name="Rohde M."/>
            <person name="Goker M."/>
            <person name="Pati A."/>
            <person name="Ivanova N."/>
            <person name="Mavromatis K."/>
            <person name="Chen A."/>
            <person name="Palaniappan K."/>
            <person name="Hauser L."/>
            <person name="Chang Y.J."/>
            <person name="Jeffries C.C."/>
            <person name="Brettin T."/>
            <person name="Detter J.C."/>
            <person name="Han C."/>
            <person name="Chain P."/>
            <person name="Tindall B.J."/>
            <person name="Bristow J."/>
            <person name="Eisen J.A."/>
            <person name="Markowitz V."/>
            <person name="Hugenholtz P."/>
            <person name="Kyrpides N.C."/>
            <person name="Klenk H.P."/>
        </authorList>
    </citation>
    <scope>NUCLEOTIDE SEQUENCE [LARGE SCALE GENOMIC DNA]</scope>
    <source>
        <strain evidence="3">ATCC 29888 / DSM 43827 / JCM 3225 / NBRC 14064 / NCIMB 13271 / NRRL B-12336 / IMRU 3971 / 101</strain>
    </source>
</reference>
<accession>C6WJA2</accession>
<evidence type="ECO:0000259" key="1">
    <source>
        <dbReference type="Pfam" id="PF04149"/>
    </source>
</evidence>
<organism evidence="2 3">
    <name type="scientific">Actinosynnema mirum (strain ATCC 29888 / DSM 43827 / JCM 3225 / NBRC 14064 / NCIMB 13271 / NRRL B-12336 / IMRU 3971 / 101)</name>
    <dbReference type="NCBI Taxonomy" id="446462"/>
    <lineage>
        <taxon>Bacteria</taxon>
        <taxon>Bacillati</taxon>
        <taxon>Actinomycetota</taxon>
        <taxon>Actinomycetes</taxon>
        <taxon>Pseudonocardiales</taxon>
        <taxon>Pseudonocardiaceae</taxon>
        <taxon>Actinosynnema</taxon>
    </lineage>
</organism>
<feature type="domain" description="DUF397" evidence="1">
    <location>
        <begin position="35"/>
        <end position="86"/>
    </location>
</feature>
<keyword evidence="3" id="KW-1185">Reference proteome</keyword>
<name>C6WJA2_ACTMD</name>
<dbReference type="AlphaFoldDB" id="C6WJA2"/>
<gene>
    <name evidence="2" type="ordered locus">Amir_0567</name>
</gene>
<proteinExistence type="predicted"/>
<dbReference type="Proteomes" id="UP000002213">
    <property type="component" value="Chromosome"/>
</dbReference>
<dbReference type="KEGG" id="ami:Amir_0567"/>
<dbReference type="HOGENOM" id="CLU_131550_1_0_11"/>
<dbReference type="EMBL" id="CP001630">
    <property type="protein sequence ID" value="ACU34534.1"/>
    <property type="molecule type" value="Genomic_DNA"/>
</dbReference>
<protein>
    <recommendedName>
        <fullName evidence="1">DUF397 domain-containing protein</fullName>
    </recommendedName>
</protein>